<name>X1J6E6_9ZZZZ</name>
<evidence type="ECO:0000313" key="2">
    <source>
        <dbReference type="EMBL" id="GAH90296.1"/>
    </source>
</evidence>
<evidence type="ECO:0000259" key="1">
    <source>
        <dbReference type="Pfam" id="PF01609"/>
    </source>
</evidence>
<gene>
    <name evidence="2" type="ORF">S06H3_02862</name>
</gene>
<dbReference type="SUPFAM" id="SSF53098">
    <property type="entry name" value="Ribonuclease H-like"/>
    <property type="match status" value="1"/>
</dbReference>
<reference evidence="2" key="1">
    <citation type="journal article" date="2014" name="Front. Microbiol.">
        <title>High frequency of phylogenetically diverse reductive dehalogenase-homologous genes in deep subseafloor sedimentary metagenomes.</title>
        <authorList>
            <person name="Kawai M."/>
            <person name="Futagami T."/>
            <person name="Toyoda A."/>
            <person name="Takaki Y."/>
            <person name="Nishi S."/>
            <person name="Hori S."/>
            <person name="Arai W."/>
            <person name="Tsubouchi T."/>
            <person name="Morono Y."/>
            <person name="Uchiyama I."/>
            <person name="Ito T."/>
            <person name="Fujiyama A."/>
            <person name="Inagaki F."/>
            <person name="Takami H."/>
        </authorList>
    </citation>
    <scope>NUCLEOTIDE SEQUENCE</scope>
    <source>
        <strain evidence="2">Expedition CK06-06</strain>
    </source>
</reference>
<dbReference type="EMBL" id="BARV01000879">
    <property type="protein sequence ID" value="GAH90296.1"/>
    <property type="molecule type" value="Genomic_DNA"/>
</dbReference>
<feature type="domain" description="Transposase IS4-like" evidence="1">
    <location>
        <begin position="172"/>
        <end position="426"/>
    </location>
</feature>
<organism evidence="2">
    <name type="scientific">marine sediment metagenome</name>
    <dbReference type="NCBI Taxonomy" id="412755"/>
    <lineage>
        <taxon>unclassified sequences</taxon>
        <taxon>metagenomes</taxon>
        <taxon>ecological metagenomes</taxon>
    </lineage>
</organism>
<sequence>QSQKTLHISAKKDYFVFKKNKPKVIKALKEGRIDYVADSRWSFSDEFFSFLLSAGFFDFVENTYPSPRMRKNIPLWILIGLMFQLKLNLKNSFYRLPGILKSGPILTRTSFNIGKVEGGFNKRNKYKRDLGNIVNQDTLRKYFKDTNADELTSWNNTDVAKFFSSKQVILKEGIFLLDGSIIPLPDNNNYEEAEYLPLDKHKNYVNVDKLPENEAKKFKYTLCYKMVNLLHISAKKDYFVFLGTKVAGGNSHDKPLGQKLVDDFVVSVGKGKIKKLIADRAFLDGDMISTFKVKYGIDTLIPLKKNMDAYLDAKGLARLESKPWKKVDKLTSCYRAKKIKSYQGCDVDLNVILVKSKQKNGKVRLWSLATTKDYFDPTQAVRDYKLRWQIEERYKQIKNTWLNQGFKSTDFNLVVAHIIFPLLTYSLIQIYLNIKKLADLANKTMESMRADQRLGKDAVIMHADGYYAVLDYHEGLYYVAFLEGKPLKRFRKWIAEFRTQKYRVVYNP</sequence>
<dbReference type="Pfam" id="PF01609">
    <property type="entry name" value="DDE_Tnp_1"/>
    <property type="match status" value="1"/>
</dbReference>
<dbReference type="InterPro" id="IPR002559">
    <property type="entry name" value="Transposase_11"/>
</dbReference>
<feature type="non-terminal residue" evidence="2">
    <location>
        <position position="1"/>
    </location>
</feature>
<protein>
    <recommendedName>
        <fullName evidence="1">Transposase IS4-like domain-containing protein</fullName>
    </recommendedName>
</protein>
<dbReference type="GO" id="GO:0006313">
    <property type="term" value="P:DNA transposition"/>
    <property type="evidence" value="ECO:0007669"/>
    <property type="project" value="InterPro"/>
</dbReference>
<dbReference type="InterPro" id="IPR012337">
    <property type="entry name" value="RNaseH-like_sf"/>
</dbReference>
<dbReference type="GO" id="GO:0004803">
    <property type="term" value="F:transposase activity"/>
    <property type="evidence" value="ECO:0007669"/>
    <property type="project" value="InterPro"/>
</dbReference>
<proteinExistence type="predicted"/>
<comment type="caution">
    <text evidence="2">The sequence shown here is derived from an EMBL/GenBank/DDBJ whole genome shotgun (WGS) entry which is preliminary data.</text>
</comment>
<dbReference type="Gene3D" id="3.90.350.10">
    <property type="entry name" value="Transposase Inhibitor Protein From Tn5, Chain A, domain 1"/>
    <property type="match status" value="1"/>
</dbReference>
<dbReference type="GO" id="GO:0003677">
    <property type="term" value="F:DNA binding"/>
    <property type="evidence" value="ECO:0007669"/>
    <property type="project" value="InterPro"/>
</dbReference>
<accession>X1J6E6</accession>
<dbReference type="AlphaFoldDB" id="X1J6E6"/>